<dbReference type="InterPro" id="IPR032710">
    <property type="entry name" value="NTF2-like_dom_sf"/>
</dbReference>
<feature type="domain" description="SnoaL-like" evidence="1">
    <location>
        <begin position="21"/>
        <end position="112"/>
    </location>
</feature>
<name>E6J391_STRAP</name>
<dbReference type="InterPro" id="IPR037401">
    <property type="entry name" value="SnoaL-like"/>
</dbReference>
<evidence type="ECO:0000259" key="1">
    <source>
        <dbReference type="Pfam" id="PF12680"/>
    </source>
</evidence>
<organism evidence="2 3">
    <name type="scientific">Streptococcus anginosus F0211</name>
    <dbReference type="NCBI Taxonomy" id="706437"/>
    <lineage>
        <taxon>Bacteria</taxon>
        <taxon>Bacillati</taxon>
        <taxon>Bacillota</taxon>
        <taxon>Bacilli</taxon>
        <taxon>Lactobacillales</taxon>
        <taxon>Streptococcaceae</taxon>
        <taxon>Streptococcus</taxon>
        <taxon>Streptococcus anginosus group</taxon>
    </lineage>
</organism>
<protein>
    <recommendedName>
        <fullName evidence="1">SnoaL-like domain-containing protein</fullName>
    </recommendedName>
</protein>
<dbReference type="Pfam" id="PF12680">
    <property type="entry name" value="SnoaL_2"/>
    <property type="match status" value="1"/>
</dbReference>
<dbReference type="Proteomes" id="UP000002973">
    <property type="component" value="Unassembled WGS sequence"/>
</dbReference>
<dbReference type="SUPFAM" id="SSF54427">
    <property type="entry name" value="NTF2-like"/>
    <property type="match status" value="1"/>
</dbReference>
<dbReference type="AlphaFoldDB" id="E6J391"/>
<proteinExistence type="predicted"/>
<dbReference type="EMBL" id="AECT01000045">
    <property type="protein sequence ID" value="EFU21608.1"/>
    <property type="molecule type" value="Genomic_DNA"/>
</dbReference>
<evidence type="ECO:0000313" key="3">
    <source>
        <dbReference type="Proteomes" id="UP000002973"/>
    </source>
</evidence>
<evidence type="ECO:0000313" key="2">
    <source>
        <dbReference type="EMBL" id="EFU21608.1"/>
    </source>
</evidence>
<reference evidence="2 3" key="1">
    <citation type="submission" date="2010-11" db="EMBL/GenBank/DDBJ databases">
        <authorList>
            <person name="Weinstock G."/>
            <person name="Sodergren E."/>
            <person name="Clifton S."/>
            <person name="Fulton L."/>
            <person name="Fulton B."/>
            <person name="Courtney L."/>
            <person name="Fronick C."/>
            <person name="Harrison M."/>
            <person name="Strong C."/>
            <person name="Farmer C."/>
            <person name="Delahaunty K."/>
            <person name="Markovic C."/>
            <person name="Hall O."/>
            <person name="Minx P."/>
            <person name="Tomlinson C."/>
            <person name="Mitreva M."/>
            <person name="Hou S."/>
            <person name="Chen J."/>
            <person name="Wollam A."/>
            <person name="Pepin K.H."/>
            <person name="Johnson M."/>
            <person name="Bhonagiri V."/>
            <person name="Zhang X."/>
            <person name="Suruliraj S."/>
            <person name="Warren W."/>
            <person name="Chinwalla A."/>
            <person name="Mardis E.R."/>
            <person name="Wilson R.K."/>
        </authorList>
    </citation>
    <scope>NUCLEOTIDE SEQUENCE [LARGE SCALE GENOMIC DNA]</scope>
    <source>
        <strain evidence="2 3">F0211</strain>
    </source>
</reference>
<dbReference type="eggNOG" id="COG0456">
    <property type="taxonomic scope" value="Bacteria"/>
</dbReference>
<dbReference type="Gene3D" id="3.10.450.50">
    <property type="match status" value="1"/>
</dbReference>
<sequence>MEKVVSLKGRLMPNLEKLTLFFQAENQRDWETYQSFLHSDITWELHGQEVSTIHGIDDYLLKIQQAYHHSNVQFSCLHTFSTNENRIVTILQNDFGQLSCDIFEFENGLIVREYEYLL</sequence>
<comment type="caution">
    <text evidence="2">The sequence shown here is derived from an EMBL/GenBank/DDBJ whole genome shotgun (WGS) entry which is preliminary data.</text>
</comment>
<gene>
    <name evidence="2" type="ORF">HMPREF0813_01682</name>
</gene>
<accession>E6J391</accession>